<dbReference type="InParanoid" id="A0A7R8YSV8"/>
<organism evidence="1 2">
    <name type="scientific">Hermetia illucens</name>
    <name type="common">Black soldier fly</name>
    <dbReference type="NCBI Taxonomy" id="343691"/>
    <lineage>
        <taxon>Eukaryota</taxon>
        <taxon>Metazoa</taxon>
        <taxon>Ecdysozoa</taxon>
        <taxon>Arthropoda</taxon>
        <taxon>Hexapoda</taxon>
        <taxon>Insecta</taxon>
        <taxon>Pterygota</taxon>
        <taxon>Neoptera</taxon>
        <taxon>Endopterygota</taxon>
        <taxon>Diptera</taxon>
        <taxon>Brachycera</taxon>
        <taxon>Stratiomyomorpha</taxon>
        <taxon>Stratiomyidae</taxon>
        <taxon>Hermetiinae</taxon>
        <taxon>Hermetia</taxon>
    </lineage>
</organism>
<dbReference type="EMBL" id="LR899011">
    <property type="protein sequence ID" value="CAD7084062.1"/>
    <property type="molecule type" value="Genomic_DNA"/>
</dbReference>
<dbReference type="AlphaFoldDB" id="A0A7R8YSV8"/>
<sequence length="102" mass="11445">MQNLDPVMRRKQIMPGATQGSILGPHFWNVTYDENLRIKIPDHIYIVKNANESAAVVRVGSGVVKLDDVKDPAVTTCPRFELYQKKPIESYSLHETAHIVGS</sequence>
<accession>A0A7R8YSV8</accession>
<dbReference type="Proteomes" id="UP000594454">
    <property type="component" value="Chromosome 3"/>
</dbReference>
<gene>
    <name evidence="1" type="ORF">HERILL_LOCUS6978</name>
</gene>
<evidence type="ECO:0000313" key="2">
    <source>
        <dbReference type="Proteomes" id="UP000594454"/>
    </source>
</evidence>
<reference evidence="1 2" key="1">
    <citation type="submission" date="2020-11" db="EMBL/GenBank/DDBJ databases">
        <authorList>
            <person name="Wallbank WR R."/>
            <person name="Pardo Diaz C."/>
            <person name="Kozak K."/>
            <person name="Martin S."/>
            <person name="Jiggins C."/>
            <person name="Moest M."/>
            <person name="Warren A I."/>
            <person name="Generalovic N T."/>
            <person name="Byers J.R.P. K."/>
            <person name="Montejo-Kovacevich G."/>
            <person name="Yen C E."/>
        </authorList>
    </citation>
    <scope>NUCLEOTIDE SEQUENCE [LARGE SCALE GENOMIC DNA]</scope>
</reference>
<protein>
    <submittedName>
        <fullName evidence="1">Uncharacterized protein</fullName>
    </submittedName>
</protein>
<evidence type="ECO:0000313" key="1">
    <source>
        <dbReference type="EMBL" id="CAD7084062.1"/>
    </source>
</evidence>
<keyword evidence="2" id="KW-1185">Reference proteome</keyword>
<name>A0A7R8YSV8_HERIL</name>
<proteinExistence type="predicted"/>